<dbReference type="RefSeq" id="WP_036489940.1">
    <property type="nucleotide sequence ID" value="NZ_LVVZ01000041.1"/>
</dbReference>
<evidence type="ECO:0000256" key="6">
    <source>
        <dbReference type="SAM" id="Phobius"/>
    </source>
</evidence>
<dbReference type="EMBL" id="LVVZ01000041">
    <property type="protein sequence ID" value="OKL42700.1"/>
    <property type="molecule type" value="Genomic_DNA"/>
</dbReference>
<evidence type="ECO:0000256" key="1">
    <source>
        <dbReference type="ARBA" id="ARBA00004141"/>
    </source>
</evidence>
<keyword evidence="3 6" id="KW-0812">Transmembrane</keyword>
<feature type="transmembrane region" description="Helical" evidence="6">
    <location>
        <begin position="196"/>
        <end position="215"/>
    </location>
</feature>
<evidence type="ECO:0000256" key="2">
    <source>
        <dbReference type="ARBA" id="ARBA00007362"/>
    </source>
</evidence>
<keyword evidence="4 6" id="KW-1133">Transmembrane helix</keyword>
<feature type="transmembrane region" description="Helical" evidence="6">
    <location>
        <begin position="110"/>
        <end position="131"/>
    </location>
</feature>
<keyword evidence="5 6" id="KW-0472">Membrane</keyword>
<feature type="domain" description="EamA" evidence="7">
    <location>
        <begin position="169"/>
        <end position="305"/>
    </location>
</feature>
<evidence type="ECO:0000256" key="3">
    <source>
        <dbReference type="ARBA" id="ARBA00022692"/>
    </source>
</evidence>
<keyword evidence="9" id="KW-1185">Reference proteome</keyword>
<dbReference type="InterPro" id="IPR037185">
    <property type="entry name" value="EmrE-like"/>
</dbReference>
<reference evidence="8 9" key="1">
    <citation type="submission" date="2016-03" db="EMBL/GenBank/DDBJ databases">
        <title>Genome sequence of Nesiotobacter sp. nov., a moderately halophilic alphaproteobacterium isolated from the Yellow Sea, China.</title>
        <authorList>
            <person name="Zhang G."/>
            <person name="Zhang R."/>
        </authorList>
    </citation>
    <scope>NUCLEOTIDE SEQUENCE [LARGE SCALE GENOMIC DNA]</scope>
    <source>
        <strain evidence="8 9">WB1-6</strain>
    </source>
</reference>
<accession>A0A1U7JD68</accession>
<dbReference type="Pfam" id="PF00892">
    <property type="entry name" value="EamA"/>
    <property type="match status" value="2"/>
</dbReference>
<feature type="transmembrane region" description="Helical" evidence="6">
    <location>
        <begin position="53"/>
        <end position="71"/>
    </location>
</feature>
<evidence type="ECO:0000259" key="7">
    <source>
        <dbReference type="Pfam" id="PF00892"/>
    </source>
</evidence>
<dbReference type="InterPro" id="IPR050638">
    <property type="entry name" value="AA-Vitamin_Transporters"/>
</dbReference>
<proteinExistence type="inferred from homology"/>
<feature type="transmembrane region" description="Helical" evidence="6">
    <location>
        <begin position="138"/>
        <end position="154"/>
    </location>
</feature>
<feature type="transmembrane region" description="Helical" evidence="6">
    <location>
        <begin position="286"/>
        <end position="306"/>
    </location>
</feature>
<organism evidence="8 9">
    <name type="scientific">Pseudovibrio exalbescens</name>
    <dbReference type="NCBI Taxonomy" id="197461"/>
    <lineage>
        <taxon>Bacteria</taxon>
        <taxon>Pseudomonadati</taxon>
        <taxon>Pseudomonadota</taxon>
        <taxon>Alphaproteobacteria</taxon>
        <taxon>Hyphomicrobiales</taxon>
        <taxon>Stappiaceae</taxon>
        <taxon>Pseudovibrio</taxon>
    </lineage>
</organism>
<feature type="transmembrane region" description="Helical" evidence="6">
    <location>
        <begin position="263"/>
        <end position="280"/>
    </location>
</feature>
<feature type="transmembrane region" description="Helical" evidence="6">
    <location>
        <begin position="166"/>
        <end position="184"/>
    </location>
</feature>
<dbReference type="InterPro" id="IPR000620">
    <property type="entry name" value="EamA_dom"/>
</dbReference>
<name>A0A1U7JD68_9HYPH</name>
<sequence length="313" mass="33776">MSESNTQALSPLTAAEPAIKAVDLMLYGACVFAWGFSWYAIKMQAGVAPEVSLFWRFVMAALCMFGWAVIGRHPLRFSLRHHAGFALMGLLIFSTNFLTFYYGAFYIPSGLLSVVFSLTSVFNIMLAFLLFGEKASRRTLLGALTGFAGVALMFRPQIIQGGMDEGAFLGLVLCITGTLSFCGGNMLSSRLQKRSVSVISASAWGMVYGALFLGAEALLMGRSFQILWTPTYLSSLLYLAIIASVVAFGSYLTLLGRVGSARAGYATVMFPLVALTVSTVMEGFTWGFDALLGLVCVLAGNIIVLGKRRKSRP</sequence>
<gene>
    <name evidence="8" type="ORF">A3843_17260</name>
</gene>
<dbReference type="Proteomes" id="UP000185783">
    <property type="component" value="Unassembled WGS sequence"/>
</dbReference>
<evidence type="ECO:0000256" key="4">
    <source>
        <dbReference type="ARBA" id="ARBA00022989"/>
    </source>
</evidence>
<evidence type="ECO:0000313" key="9">
    <source>
        <dbReference type="Proteomes" id="UP000185783"/>
    </source>
</evidence>
<feature type="domain" description="EamA" evidence="7">
    <location>
        <begin position="29"/>
        <end position="154"/>
    </location>
</feature>
<dbReference type="GO" id="GO:0016020">
    <property type="term" value="C:membrane"/>
    <property type="evidence" value="ECO:0007669"/>
    <property type="project" value="UniProtKB-SubCell"/>
</dbReference>
<comment type="similarity">
    <text evidence="2">Belongs to the EamA transporter family.</text>
</comment>
<comment type="subcellular location">
    <subcellularLocation>
        <location evidence="1">Membrane</location>
        <topology evidence="1">Multi-pass membrane protein</topology>
    </subcellularLocation>
</comment>
<dbReference type="AlphaFoldDB" id="A0A1U7JD68"/>
<comment type="caution">
    <text evidence="8">The sequence shown here is derived from an EMBL/GenBank/DDBJ whole genome shotgun (WGS) entry which is preliminary data.</text>
</comment>
<feature type="transmembrane region" description="Helical" evidence="6">
    <location>
        <begin position="83"/>
        <end position="104"/>
    </location>
</feature>
<dbReference type="PANTHER" id="PTHR32322">
    <property type="entry name" value="INNER MEMBRANE TRANSPORTER"/>
    <property type="match status" value="1"/>
</dbReference>
<feature type="transmembrane region" description="Helical" evidence="6">
    <location>
        <begin position="235"/>
        <end position="256"/>
    </location>
</feature>
<dbReference type="PANTHER" id="PTHR32322:SF2">
    <property type="entry name" value="EAMA DOMAIN-CONTAINING PROTEIN"/>
    <property type="match status" value="1"/>
</dbReference>
<dbReference type="STRING" id="197461.A3843_17260"/>
<evidence type="ECO:0000256" key="5">
    <source>
        <dbReference type="ARBA" id="ARBA00023136"/>
    </source>
</evidence>
<evidence type="ECO:0000313" key="8">
    <source>
        <dbReference type="EMBL" id="OKL42700.1"/>
    </source>
</evidence>
<feature type="transmembrane region" description="Helical" evidence="6">
    <location>
        <begin position="21"/>
        <end position="41"/>
    </location>
</feature>
<dbReference type="SUPFAM" id="SSF103481">
    <property type="entry name" value="Multidrug resistance efflux transporter EmrE"/>
    <property type="match status" value="2"/>
</dbReference>
<protein>
    <submittedName>
        <fullName evidence="8">Transporter</fullName>
    </submittedName>
</protein>